<name>A0A1I8Q091_STOCA</name>
<dbReference type="GO" id="GO:0019367">
    <property type="term" value="P:fatty acid elongation, saturated fatty acid"/>
    <property type="evidence" value="ECO:0007669"/>
    <property type="project" value="TreeGrafter"/>
</dbReference>
<dbReference type="AlphaFoldDB" id="A0A1I8Q091"/>
<organism evidence="11 12">
    <name type="scientific">Stomoxys calcitrans</name>
    <name type="common">Stable fly</name>
    <name type="synonym">Conops calcitrans</name>
    <dbReference type="NCBI Taxonomy" id="35570"/>
    <lineage>
        <taxon>Eukaryota</taxon>
        <taxon>Metazoa</taxon>
        <taxon>Ecdysozoa</taxon>
        <taxon>Arthropoda</taxon>
        <taxon>Hexapoda</taxon>
        <taxon>Insecta</taxon>
        <taxon>Pterygota</taxon>
        <taxon>Neoptera</taxon>
        <taxon>Endopterygota</taxon>
        <taxon>Diptera</taxon>
        <taxon>Brachycera</taxon>
        <taxon>Muscomorpha</taxon>
        <taxon>Muscoidea</taxon>
        <taxon>Muscidae</taxon>
        <taxon>Stomoxys</taxon>
    </lineage>
</organism>
<keyword evidence="6 10" id="KW-1133">Transmembrane helix</keyword>
<keyword evidence="3 10" id="KW-0808">Transferase</keyword>
<comment type="subcellular location">
    <subcellularLocation>
        <location evidence="1">Membrane</location>
        <topology evidence="1">Multi-pass membrane protein</topology>
    </subcellularLocation>
</comment>
<proteinExistence type="inferred from homology"/>
<evidence type="ECO:0000256" key="8">
    <source>
        <dbReference type="ARBA" id="ARBA00023136"/>
    </source>
</evidence>
<dbReference type="GO" id="GO:0034625">
    <property type="term" value="P:fatty acid elongation, monounsaturated fatty acid"/>
    <property type="evidence" value="ECO:0007669"/>
    <property type="project" value="TreeGrafter"/>
</dbReference>
<evidence type="ECO:0000256" key="9">
    <source>
        <dbReference type="ARBA" id="ARBA00023160"/>
    </source>
</evidence>
<accession>A0A1I8Q091</accession>
<reference evidence="11" key="1">
    <citation type="submission" date="2020-05" db="UniProtKB">
        <authorList>
            <consortium name="EnsemblMetazoa"/>
        </authorList>
    </citation>
    <scope>IDENTIFICATION</scope>
    <source>
        <strain evidence="11">USDA</strain>
    </source>
</reference>
<protein>
    <recommendedName>
        <fullName evidence="10">Elongation of very long chain fatty acids protein</fullName>
        <ecNumber evidence="10">2.3.1.199</ecNumber>
    </recommendedName>
    <alternativeName>
        <fullName evidence="10">Very-long-chain 3-oxoacyl-CoA synthase</fullName>
    </alternativeName>
</protein>
<dbReference type="PANTHER" id="PTHR11157">
    <property type="entry name" value="FATTY ACID ACYL TRANSFERASE-RELATED"/>
    <property type="match status" value="1"/>
</dbReference>
<dbReference type="OrthoDB" id="434092at2759"/>
<evidence type="ECO:0000256" key="7">
    <source>
        <dbReference type="ARBA" id="ARBA00023098"/>
    </source>
</evidence>
<dbReference type="EnsemblMetazoa" id="SCAU012678-RA">
    <property type="protein sequence ID" value="SCAU012678-PA"/>
    <property type="gene ID" value="SCAU012678"/>
</dbReference>
<feature type="transmembrane region" description="Helical" evidence="10">
    <location>
        <begin position="168"/>
        <end position="191"/>
    </location>
</feature>
<dbReference type="STRING" id="35570.A0A1I8Q091"/>
<evidence type="ECO:0000313" key="11">
    <source>
        <dbReference type="EnsemblMetazoa" id="SCAU012678-PA"/>
    </source>
</evidence>
<feature type="transmembrane region" description="Helical" evidence="10">
    <location>
        <begin position="237"/>
        <end position="258"/>
    </location>
</feature>
<keyword evidence="9 10" id="KW-0275">Fatty acid biosynthesis</keyword>
<comment type="similarity">
    <text evidence="10">Belongs to the ELO family.</text>
</comment>
<evidence type="ECO:0000256" key="4">
    <source>
        <dbReference type="ARBA" id="ARBA00022692"/>
    </source>
</evidence>
<evidence type="ECO:0000256" key="1">
    <source>
        <dbReference type="ARBA" id="ARBA00004141"/>
    </source>
</evidence>
<dbReference type="Proteomes" id="UP000095300">
    <property type="component" value="Unassembled WGS sequence"/>
</dbReference>
<gene>
    <name evidence="11" type="primary">106084778</name>
</gene>
<dbReference type="VEuPathDB" id="VectorBase:SCAU012678"/>
<keyword evidence="5 10" id="KW-0276">Fatty acid metabolism</keyword>
<dbReference type="Pfam" id="PF01151">
    <property type="entry name" value="ELO"/>
    <property type="match status" value="1"/>
</dbReference>
<dbReference type="GO" id="GO:0005789">
    <property type="term" value="C:endoplasmic reticulum membrane"/>
    <property type="evidence" value="ECO:0007669"/>
    <property type="project" value="TreeGrafter"/>
</dbReference>
<feature type="transmembrane region" description="Helical" evidence="10">
    <location>
        <begin position="212"/>
        <end position="231"/>
    </location>
</feature>
<evidence type="ECO:0000256" key="6">
    <source>
        <dbReference type="ARBA" id="ARBA00022989"/>
    </source>
</evidence>
<feature type="transmembrane region" description="Helical" evidence="10">
    <location>
        <begin position="144"/>
        <end position="162"/>
    </location>
</feature>
<dbReference type="GO" id="GO:0009922">
    <property type="term" value="F:fatty acid elongase activity"/>
    <property type="evidence" value="ECO:0007669"/>
    <property type="project" value="UniProtKB-EC"/>
</dbReference>
<keyword evidence="7 10" id="KW-0443">Lipid metabolism</keyword>
<dbReference type="GO" id="GO:0034626">
    <property type="term" value="P:fatty acid elongation, polyunsaturated fatty acid"/>
    <property type="evidence" value="ECO:0007669"/>
    <property type="project" value="TreeGrafter"/>
</dbReference>
<dbReference type="InterPro" id="IPR002076">
    <property type="entry name" value="ELO_fam"/>
</dbReference>
<comment type="catalytic activity">
    <reaction evidence="10">
        <text>a very-long-chain acyl-CoA + malonyl-CoA + H(+) = a very-long-chain 3-oxoacyl-CoA + CO2 + CoA</text>
        <dbReference type="Rhea" id="RHEA:32727"/>
        <dbReference type="ChEBI" id="CHEBI:15378"/>
        <dbReference type="ChEBI" id="CHEBI:16526"/>
        <dbReference type="ChEBI" id="CHEBI:57287"/>
        <dbReference type="ChEBI" id="CHEBI:57384"/>
        <dbReference type="ChEBI" id="CHEBI:90725"/>
        <dbReference type="ChEBI" id="CHEBI:90736"/>
        <dbReference type="EC" id="2.3.1.199"/>
    </reaction>
</comment>
<evidence type="ECO:0000256" key="3">
    <source>
        <dbReference type="ARBA" id="ARBA00022679"/>
    </source>
</evidence>
<evidence type="ECO:0000256" key="2">
    <source>
        <dbReference type="ARBA" id="ARBA00022516"/>
    </source>
</evidence>
<feature type="transmembrane region" description="Helical" evidence="10">
    <location>
        <begin position="29"/>
        <end position="48"/>
    </location>
</feature>
<keyword evidence="2 10" id="KW-0444">Lipid biosynthesis</keyword>
<evidence type="ECO:0000256" key="10">
    <source>
        <dbReference type="RuleBase" id="RU361115"/>
    </source>
</evidence>
<evidence type="ECO:0000256" key="5">
    <source>
        <dbReference type="ARBA" id="ARBA00022832"/>
    </source>
</evidence>
<dbReference type="GO" id="GO:0030148">
    <property type="term" value="P:sphingolipid biosynthetic process"/>
    <property type="evidence" value="ECO:0007669"/>
    <property type="project" value="TreeGrafter"/>
</dbReference>
<keyword evidence="8 10" id="KW-0472">Membrane</keyword>
<evidence type="ECO:0000313" key="12">
    <source>
        <dbReference type="Proteomes" id="UP000095300"/>
    </source>
</evidence>
<keyword evidence="12" id="KW-1185">Reference proteome</keyword>
<keyword evidence="4 10" id="KW-0812">Transmembrane</keyword>
<dbReference type="PANTHER" id="PTHR11157:SF116">
    <property type="entry name" value="ELONGATION OF VERY LONG CHAIN FATTY ACIDS PROTEIN-RELATED"/>
    <property type="match status" value="1"/>
</dbReference>
<dbReference type="GO" id="GO:0042761">
    <property type="term" value="P:very long-chain fatty acid biosynthetic process"/>
    <property type="evidence" value="ECO:0007669"/>
    <property type="project" value="TreeGrafter"/>
</dbReference>
<sequence length="269" mass="31629">MSAVKFVVQKSLNFVESFRLDKRITTHPIFGSPYLMVGTIALYFVMVLKVGPKLMKNRKPFKLERTMQIYDVFQVVLNSYICWISLRDTYMRPDFSLLCESYDPSDVRSVTLKLRLPYLLYLLSKFLDLLDTAFFVLRKKYNQITLLHVYHHSIMILATYTYGSQFFASHYSAVGILNSLVHAVMYTYYFVASLKLNIDLSKWKRRVTQMQLIQFALLGYHFSVPLVLGNPCNLNVPWMWVAIVNNLCMVILFSNFYYQSYIRKAKKKL</sequence>
<dbReference type="EC" id="2.3.1.199" evidence="10"/>